<comment type="subcellular location">
    <subcellularLocation>
        <location evidence="2">Cytoplasm</location>
    </subcellularLocation>
    <subcellularLocation>
        <location evidence="1">Nucleus</location>
    </subcellularLocation>
</comment>
<dbReference type="SUPFAM" id="SSF54211">
    <property type="entry name" value="Ribosomal protein S5 domain 2-like"/>
    <property type="match status" value="1"/>
</dbReference>
<reference evidence="11 13" key="2">
    <citation type="submission" date="2018-07" db="EMBL/GenBank/DDBJ databases">
        <title>Draft Genome Assemblies for Five Robust Yarrowia lipolytica Strains Exhibiting High Lipid Production and Pentose Sugar Utilization and Sugar Alcohol Secretion from Undetoxified Lignocellulosic Biomass Hydrolysates.</title>
        <authorList>
            <consortium name="DOE Joint Genome Institute"/>
            <person name="Walker C."/>
            <person name="Ryu S."/>
            <person name="Na H."/>
            <person name="Zane M."/>
            <person name="LaButti K."/>
            <person name="Lipzen A."/>
            <person name="Haridas S."/>
            <person name="Barry K."/>
            <person name="Grigoriev I.V."/>
            <person name="Quarterman J."/>
            <person name="Slininger P."/>
            <person name="Dien B."/>
            <person name="Trinh C.T."/>
        </authorList>
    </citation>
    <scope>NUCLEOTIDE SEQUENCE [LARGE SCALE GENOMIC DNA]</scope>
    <source>
        <strain evidence="11 13">YB392</strain>
    </source>
</reference>
<dbReference type="GO" id="GO:0071051">
    <property type="term" value="P:poly(A)-dependent snoRNA 3'-end processing"/>
    <property type="evidence" value="ECO:0007669"/>
    <property type="project" value="TreeGrafter"/>
</dbReference>
<dbReference type="Gene3D" id="3.30.230.70">
    <property type="entry name" value="GHMP Kinase, N-terminal domain"/>
    <property type="match status" value="1"/>
</dbReference>
<dbReference type="Pfam" id="PF01138">
    <property type="entry name" value="RNase_PH"/>
    <property type="match status" value="1"/>
</dbReference>
<dbReference type="GO" id="GO:0005730">
    <property type="term" value="C:nucleolus"/>
    <property type="evidence" value="ECO:0007669"/>
    <property type="project" value="TreeGrafter"/>
</dbReference>
<name>A0A1H6Q6Z9_YARLL</name>
<dbReference type="VEuPathDB" id="FungiDB:YALI1_E07306g"/>
<keyword evidence="5" id="KW-0698">rRNA processing</keyword>
<dbReference type="EMBL" id="CP017557">
    <property type="protein sequence ID" value="AOW05023.1"/>
    <property type="molecule type" value="Genomic_DNA"/>
</dbReference>
<dbReference type="GO" id="GO:0016075">
    <property type="term" value="P:rRNA catabolic process"/>
    <property type="evidence" value="ECO:0007669"/>
    <property type="project" value="TreeGrafter"/>
</dbReference>
<evidence type="ECO:0000256" key="4">
    <source>
        <dbReference type="ARBA" id="ARBA00022490"/>
    </source>
</evidence>
<keyword evidence="8" id="KW-0539">Nucleus</keyword>
<evidence type="ECO:0000256" key="5">
    <source>
        <dbReference type="ARBA" id="ARBA00022552"/>
    </source>
</evidence>
<evidence type="ECO:0000313" key="12">
    <source>
        <dbReference type="Proteomes" id="UP000182444"/>
    </source>
</evidence>
<evidence type="ECO:0000256" key="6">
    <source>
        <dbReference type="ARBA" id="ARBA00022835"/>
    </source>
</evidence>
<evidence type="ECO:0000313" key="11">
    <source>
        <dbReference type="EMBL" id="RDW27832.1"/>
    </source>
</evidence>
<dbReference type="OMA" id="ILPTCIN"/>
<dbReference type="AlphaFoldDB" id="A0A1H6Q6Z9"/>
<dbReference type="GO" id="GO:0000177">
    <property type="term" value="C:cytoplasmic exosome (RNase complex)"/>
    <property type="evidence" value="ECO:0007669"/>
    <property type="project" value="UniProtKB-ARBA"/>
</dbReference>
<reference evidence="10 12" key="1">
    <citation type="journal article" date="2016" name="PLoS ONE">
        <title>Sequence Assembly of Yarrowia lipolytica Strain W29/CLIB89 Shows Transposable Element Diversity.</title>
        <authorList>
            <person name="Magnan C."/>
            <person name="Yu J."/>
            <person name="Chang I."/>
            <person name="Jahn E."/>
            <person name="Kanomata Y."/>
            <person name="Wu J."/>
            <person name="Zeller M."/>
            <person name="Oakes M."/>
            <person name="Baldi P."/>
            <person name="Sandmeyer S."/>
        </authorList>
    </citation>
    <scope>NUCLEOTIDE SEQUENCE [LARGE SCALE GENOMIC DNA]</scope>
    <source>
        <strain evidence="10">CLIB89</strain>
        <strain evidence="12">CLIB89(W29)</strain>
    </source>
</reference>
<dbReference type="Proteomes" id="UP000256601">
    <property type="component" value="Unassembled WGS sequence"/>
</dbReference>
<evidence type="ECO:0000259" key="9">
    <source>
        <dbReference type="Pfam" id="PF01138"/>
    </source>
</evidence>
<dbReference type="GO" id="GO:0003723">
    <property type="term" value="F:RNA binding"/>
    <property type="evidence" value="ECO:0007669"/>
    <property type="project" value="UniProtKB-KW"/>
</dbReference>
<dbReference type="InterPro" id="IPR050080">
    <property type="entry name" value="RNase_PH"/>
</dbReference>
<evidence type="ECO:0000256" key="1">
    <source>
        <dbReference type="ARBA" id="ARBA00004123"/>
    </source>
</evidence>
<dbReference type="GO" id="GO:0000467">
    <property type="term" value="P:exonucleolytic trimming to generate mature 3'-end of 5.8S rRNA from tricistronic rRNA transcript (SSU-rRNA, 5.8S rRNA, LSU-rRNA)"/>
    <property type="evidence" value="ECO:0007669"/>
    <property type="project" value="UniProtKB-ARBA"/>
</dbReference>
<sequence>MTDRRRVLGPADAVPFTLDNIKPTEVEQKSLDIGSIFVKTGVVENANGSAYLELDDIKIVAIVHGPRPMRGLFTTSAILNVDTKFLPVSLCDIESKSAVVSSTQLTQYIRSASTTQSSSLQKNVSSYVHTSLLPSILVEKYPKSTIDVSISVLSSSNNTKTTVAAAVSCAGAALADSGLECTDIVTAGSVLLDENKATVSPSRAPTSEIDGVVSYMAASKKIVGMWIEGGNVSEKQMEEIFDKTEEMAREIRGVMHGVLLEQ</sequence>
<dbReference type="KEGG" id="yli:2912344"/>
<dbReference type="InterPro" id="IPR020568">
    <property type="entry name" value="Ribosomal_Su5_D2-typ_SF"/>
</dbReference>
<dbReference type="RefSeq" id="XP_503612.1">
    <property type="nucleotide sequence ID" value="XM_503612.1"/>
</dbReference>
<dbReference type="GO" id="GO:0071028">
    <property type="term" value="P:nuclear mRNA surveillance"/>
    <property type="evidence" value="ECO:0007669"/>
    <property type="project" value="TreeGrafter"/>
</dbReference>
<dbReference type="VEuPathDB" id="FungiDB:YALI0_E06039g"/>
<evidence type="ECO:0000256" key="3">
    <source>
        <dbReference type="ARBA" id="ARBA00006678"/>
    </source>
</evidence>
<evidence type="ECO:0000256" key="7">
    <source>
        <dbReference type="ARBA" id="ARBA00022884"/>
    </source>
</evidence>
<accession>A0A1H6Q6Z9</accession>
<protein>
    <submittedName>
        <fullName evidence="11">3' exoribonuclease family, domain 1-domain-containing protein</fullName>
    </submittedName>
</protein>
<dbReference type="PANTHER" id="PTHR11953:SF2">
    <property type="entry name" value="EXOSOME COMPLEX COMPONENT MTR3"/>
    <property type="match status" value="1"/>
</dbReference>
<comment type="similarity">
    <text evidence="3">Belongs to the RNase PH family.</text>
</comment>
<dbReference type="Proteomes" id="UP000182444">
    <property type="component" value="Chromosome 1E"/>
</dbReference>
<evidence type="ECO:0000256" key="8">
    <source>
        <dbReference type="ARBA" id="ARBA00023242"/>
    </source>
</evidence>
<proteinExistence type="inferred from homology"/>
<dbReference type="InterPro" id="IPR001247">
    <property type="entry name" value="ExoRNase_PH_dom1"/>
</dbReference>
<organism evidence="10 12">
    <name type="scientific">Yarrowia lipolytica</name>
    <name type="common">Candida lipolytica</name>
    <dbReference type="NCBI Taxonomy" id="4952"/>
    <lineage>
        <taxon>Eukaryota</taxon>
        <taxon>Fungi</taxon>
        <taxon>Dikarya</taxon>
        <taxon>Ascomycota</taxon>
        <taxon>Saccharomycotina</taxon>
        <taxon>Dipodascomycetes</taxon>
        <taxon>Dipodascales</taxon>
        <taxon>Dipodascales incertae sedis</taxon>
        <taxon>Yarrowia</taxon>
    </lineage>
</organism>
<dbReference type="GO" id="GO:0034475">
    <property type="term" value="P:U4 snRNA 3'-end processing"/>
    <property type="evidence" value="ECO:0007669"/>
    <property type="project" value="TreeGrafter"/>
</dbReference>
<keyword evidence="4" id="KW-0963">Cytoplasm</keyword>
<dbReference type="CDD" id="cd11371">
    <property type="entry name" value="RNase_PH_MTR3"/>
    <property type="match status" value="1"/>
</dbReference>
<keyword evidence="6" id="KW-0271">Exosome</keyword>
<evidence type="ECO:0000313" key="10">
    <source>
        <dbReference type="EMBL" id="AOW05023.1"/>
    </source>
</evidence>
<gene>
    <name evidence="11" type="ORF">B0I71DRAFT_128563</name>
    <name evidence="10" type="ORF">YALI1_E07306g</name>
</gene>
<dbReference type="GO" id="GO:0000176">
    <property type="term" value="C:nuclear exosome (RNase complex)"/>
    <property type="evidence" value="ECO:0007669"/>
    <property type="project" value="TreeGrafter"/>
</dbReference>
<dbReference type="GeneID" id="2912344"/>
<dbReference type="EMBL" id="KZ857328">
    <property type="protein sequence ID" value="RDW27832.1"/>
    <property type="molecule type" value="Genomic_DNA"/>
</dbReference>
<dbReference type="InterPro" id="IPR027408">
    <property type="entry name" value="PNPase/RNase_PH_dom_sf"/>
</dbReference>
<dbReference type="OrthoDB" id="2504340at2759"/>
<feature type="domain" description="Exoribonuclease phosphorolytic" evidence="9">
    <location>
        <begin position="35"/>
        <end position="180"/>
    </location>
</feature>
<dbReference type="GO" id="GO:0071038">
    <property type="term" value="P:TRAMP-dependent tRNA surveillance pathway"/>
    <property type="evidence" value="ECO:0007669"/>
    <property type="project" value="UniProtKB-ARBA"/>
</dbReference>
<evidence type="ECO:0000256" key="2">
    <source>
        <dbReference type="ARBA" id="ARBA00004496"/>
    </source>
</evidence>
<evidence type="ECO:0000313" key="13">
    <source>
        <dbReference type="Proteomes" id="UP000256601"/>
    </source>
</evidence>
<dbReference type="eggNOG" id="KOG1068">
    <property type="taxonomic scope" value="Eukaryota"/>
</dbReference>
<keyword evidence="7" id="KW-0694">RNA-binding</keyword>
<dbReference type="PANTHER" id="PTHR11953">
    <property type="entry name" value="EXOSOME COMPLEX COMPONENT"/>
    <property type="match status" value="1"/>
</dbReference>